<name>A0AAP0L7N3_9MAGN</name>
<dbReference type="EMBL" id="JBBNAG010000001">
    <property type="protein sequence ID" value="KAK9165530.1"/>
    <property type="molecule type" value="Genomic_DNA"/>
</dbReference>
<gene>
    <name evidence="2" type="ORF">Scep_000721</name>
</gene>
<accession>A0AAP0L7N3</accession>
<organism evidence="2 3">
    <name type="scientific">Stephania cephalantha</name>
    <dbReference type="NCBI Taxonomy" id="152367"/>
    <lineage>
        <taxon>Eukaryota</taxon>
        <taxon>Viridiplantae</taxon>
        <taxon>Streptophyta</taxon>
        <taxon>Embryophyta</taxon>
        <taxon>Tracheophyta</taxon>
        <taxon>Spermatophyta</taxon>
        <taxon>Magnoliopsida</taxon>
        <taxon>Ranunculales</taxon>
        <taxon>Menispermaceae</taxon>
        <taxon>Menispermoideae</taxon>
        <taxon>Cissampelideae</taxon>
        <taxon>Stephania</taxon>
    </lineage>
</organism>
<evidence type="ECO:0000313" key="3">
    <source>
        <dbReference type="Proteomes" id="UP001419268"/>
    </source>
</evidence>
<proteinExistence type="predicted"/>
<dbReference type="Proteomes" id="UP001419268">
    <property type="component" value="Unassembled WGS sequence"/>
</dbReference>
<dbReference type="AlphaFoldDB" id="A0AAP0L7N3"/>
<keyword evidence="3" id="KW-1185">Reference proteome</keyword>
<reference evidence="2 3" key="1">
    <citation type="submission" date="2024-01" db="EMBL/GenBank/DDBJ databases">
        <title>Genome assemblies of Stephania.</title>
        <authorList>
            <person name="Yang L."/>
        </authorList>
    </citation>
    <scope>NUCLEOTIDE SEQUENCE [LARGE SCALE GENOMIC DNA]</scope>
    <source>
        <strain evidence="2">JXDWG</strain>
        <tissue evidence="2">Leaf</tissue>
    </source>
</reference>
<evidence type="ECO:0000313" key="2">
    <source>
        <dbReference type="EMBL" id="KAK9165530.1"/>
    </source>
</evidence>
<evidence type="ECO:0000256" key="1">
    <source>
        <dbReference type="SAM" id="SignalP"/>
    </source>
</evidence>
<feature type="signal peptide" evidence="1">
    <location>
        <begin position="1"/>
        <end position="19"/>
    </location>
</feature>
<comment type="caution">
    <text evidence="2">The sequence shown here is derived from an EMBL/GenBank/DDBJ whole genome shotgun (WGS) entry which is preliminary data.</text>
</comment>
<keyword evidence="1" id="KW-0732">Signal</keyword>
<protein>
    <submittedName>
        <fullName evidence="2">Uncharacterized protein</fullName>
    </submittedName>
</protein>
<sequence length="71" mass="7637">MKQSLITCLFLFALLLSQGNDIGAEAASCDIAQHDLPTCTQQACAAFCEENFKGFAYAFCVNVITCKCTSC</sequence>
<feature type="chain" id="PRO_5043022733" evidence="1">
    <location>
        <begin position="20"/>
        <end position="71"/>
    </location>
</feature>